<feature type="domain" description="Integrase core" evidence="1">
    <location>
        <begin position="247"/>
        <end position="355"/>
    </location>
</feature>
<dbReference type="GeneID" id="72001733"/>
<dbReference type="Pfam" id="PF24764">
    <property type="entry name" value="rva_4"/>
    <property type="match status" value="1"/>
</dbReference>
<organism evidence="2 3">
    <name type="scientific">Rhodofomes roseus</name>
    <dbReference type="NCBI Taxonomy" id="34475"/>
    <lineage>
        <taxon>Eukaryota</taxon>
        <taxon>Fungi</taxon>
        <taxon>Dikarya</taxon>
        <taxon>Basidiomycota</taxon>
        <taxon>Agaricomycotina</taxon>
        <taxon>Agaricomycetes</taxon>
        <taxon>Polyporales</taxon>
        <taxon>Rhodofomes</taxon>
    </lineage>
</organism>
<name>A0ABQ8K4I4_9APHY</name>
<dbReference type="PANTHER" id="PTHR46791">
    <property type="entry name" value="EXPRESSED PROTEIN"/>
    <property type="match status" value="1"/>
</dbReference>
<comment type="caution">
    <text evidence="2">The sequence shown here is derived from an EMBL/GenBank/DDBJ whole genome shotgun (WGS) entry which is preliminary data.</text>
</comment>
<accession>A0ABQ8K4I4</accession>
<dbReference type="EMBL" id="JADCUA010000024">
    <property type="protein sequence ID" value="KAH9831803.1"/>
    <property type="molecule type" value="Genomic_DNA"/>
</dbReference>
<evidence type="ECO:0000313" key="3">
    <source>
        <dbReference type="Proteomes" id="UP000814176"/>
    </source>
</evidence>
<protein>
    <recommendedName>
        <fullName evidence="1">Integrase core domain-containing protein</fullName>
    </recommendedName>
</protein>
<evidence type="ECO:0000313" key="2">
    <source>
        <dbReference type="EMBL" id="KAH9831803.1"/>
    </source>
</evidence>
<dbReference type="RefSeq" id="XP_047774900.1">
    <property type="nucleotide sequence ID" value="XM_047921001.1"/>
</dbReference>
<keyword evidence="3" id="KW-1185">Reference proteome</keyword>
<dbReference type="PANTHER" id="PTHR46791:SF5">
    <property type="entry name" value="CLR5 DOMAIN-CONTAINING PROTEIN-RELATED"/>
    <property type="match status" value="1"/>
</dbReference>
<evidence type="ECO:0000259" key="1">
    <source>
        <dbReference type="Pfam" id="PF24764"/>
    </source>
</evidence>
<reference evidence="2 3" key="1">
    <citation type="journal article" date="2021" name="Environ. Microbiol.">
        <title>Gene family expansions and transcriptome signatures uncover fungal adaptations to wood decay.</title>
        <authorList>
            <person name="Hage H."/>
            <person name="Miyauchi S."/>
            <person name="Viragh M."/>
            <person name="Drula E."/>
            <person name="Min B."/>
            <person name="Chaduli D."/>
            <person name="Navarro D."/>
            <person name="Favel A."/>
            <person name="Norest M."/>
            <person name="Lesage-Meessen L."/>
            <person name="Balint B."/>
            <person name="Merenyi Z."/>
            <person name="de Eugenio L."/>
            <person name="Morin E."/>
            <person name="Martinez A.T."/>
            <person name="Baldrian P."/>
            <person name="Stursova M."/>
            <person name="Martinez M.J."/>
            <person name="Novotny C."/>
            <person name="Magnuson J.K."/>
            <person name="Spatafora J.W."/>
            <person name="Maurice S."/>
            <person name="Pangilinan J."/>
            <person name="Andreopoulos W."/>
            <person name="LaButti K."/>
            <person name="Hundley H."/>
            <person name="Na H."/>
            <person name="Kuo A."/>
            <person name="Barry K."/>
            <person name="Lipzen A."/>
            <person name="Henrissat B."/>
            <person name="Riley R."/>
            <person name="Ahrendt S."/>
            <person name="Nagy L.G."/>
            <person name="Grigoriev I.V."/>
            <person name="Martin F."/>
            <person name="Rosso M.N."/>
        </authorList>
    </citation>
    <scope>NUCLEOTIDE SEQUENCE [LARGE SCALE GENOMIC DNA]</scope>
    <source>
        <strain evidence="2 3">CIRM-BRFM 1785</strain>
    </source>
</reference>
<dbReference type="InterPro" id="IPR058913">
    <property type="entry name" value="Integrase_dom_put"/>
</dbReference>
<gene>
    <name evidence="2" type="ORF">C8Q71DRAFT_714853</name>
</gene>
<proteinExistence type="predicted"/>
<sequence length="357" mass="39914">MPPDELASLRTSLTSLVENIDRAAEVSARTTTLVHNIRSAYYVLCDRVTTAVHTQLGDAARLAQQREEVLRLMAEAEPVRINHVALFSPAEFTHLRSGVSNMVETLDEAIHRSSDPPSGPPLVVAQRVRTGRRGRPRVEIDPMFLETGLQMRGPVGLAPIFSCSSRTVRRRALEHNLVAPGEPVMQEVTDVAGNVLRTYTSTTPPVSALTDDELDAVVGSILAVFPNFGRRMLAGCLRSQGHRVPRTRLTTSYLVTHCFIDGWSRYIVAICVHNNNRADTVLLLFHRGRTSCGDPSRRHRVASARTFHDSHCLLCLRSVHNTRVERLWYDFTRGVGQKWKNFFLELEHNAGLQPSRS</sequence>
<feature type="non-terminal residue" evidence="2">
    <location>
        <position position="357"/>
    </location>
</feature>
<dbReference type="Proteomes" id="UP000814176">
    <property type="component" value="Unassembled WGS sequence"/>
</dbReference>